<dbReference type="Pfam" id="PF14234">
    <property type="entry name" value="DUF4336"/>
    <property type="match status" value="1"/>
</dbReference>
<keyword evidence="2" id="KW-1185">Reference proteome</keyword>
<dbReference type="PANTHER" id="PTHR33835">
    <property type="entry name" value="YALI0C07656P"/>
    <property type="match status" value="1"/>
</dbReference>
<dbReference type="SUPFAM" id="SSF56281">
    <property type="entry name" value="Metallo-hydrolase/oxidoreductase"/>
    <property type="match status" value="1"/>
</dbReference>
<reference evidence="1 2" key="1">
    <citation type="submission" date="2021-08" db="EMBL/GenBank/DDBJ databases">
        <title>Draft Genome Sequence of Phanerochaete sordida strain YK-624.</title>
        <authorList>
            <person name="Mori T."/>
            <person name="Dohra H."/>
            <person name="Suzuki T."/>
            <person name="Kawagishi H."/>
            <person name="Hirai H."/>
        </authorList>
    </citation>
    <scope>NUCLEOTIDE SEQUENCE [LARGE SCALE GENOMIC DNA]</scope>
    <source>
        <strain evidence="1 2">YK-624</strain>
    </source>
</reference>
<dbReference type="OrthoDB" id="421671at2759"/>
<evidence type="ECO:0000313" key="2">
    <source>
        <dbReference type="Proteomes" id="UP000703269"/>
    </source>
</evidence>
<accession>A0A9P3L9Z3</accession>
<proteinExistence type="predicted"/>
<sequence>MSSEETVVREVAQDVWTFSRPFARFGLVPIGGRSTAIKLSSGGVWVLASTPLDETTKAKLDELGPVKYIVGADALHHLFLGAYKKEYSSAKLIAPEEAIRKKVKEGLTFDGAWGKDPEDTQYGFEDELQHHFFSGHTSKEVAFFHRASKTLLEADLIFNLPALEQYSRSSSSGHIPLIGKHIHPWSSLHKRLVRASASDKAAMKRDCKVVAEWDFKRIIPCHGDVIEQRGKEAFTEVFKDFLD</sequence>
<evidence type="ECO:0008006" key="3">
    <source>
        <dbReference type="Google" id="ProtNLM"/>
    </source>
</evidence>
<name>A0A9P3L9Z3_9APHY</name>
<dbReference type="EMBL" id="BPQB01000004">
    <property type="protein sequence ID" value="GJE86473.1"/>
    <property type="molecule type" value="Genomic_DNA"/>
</dbReference>
<dbReference type="AlphaFoldDB" id="A0A9P3L9Z3"/>
<organism evidence="1 2">
    <name type="scientific">Phanerochaete sordida</name>
    <dbReference type="NCBI Taxonomy" id="48140"/>
    <lineage>
        <taxon>Eukaryota</taxon>
        <taxon>Fungi</taxon>
        <taxon>Dikarya</taxon>
        <taxon>Basidiomycota</taxon>
        <taxon>Agaricomycotina</taxon>
        <taxon>Agaricomycetes</taxon>
        <taxon>Polyporales</taxon>
        <taxon>Phanerochaetaceae</taxon>
        <taxon>Phanerochaete</taxon>
    </lineage>
</organism>
<comment type="caution">
    <text evidence="1">The sequence shown here is derived from an EMBL/GenBank/DDBJ whole genome shotgun (WGS) entry which is preliminary data.</text>
</comment>
<protein>
    <recommendedName>
        <fullName evidence="3">DUF4336 domain-containing protein</fullName>
    </recommendedName>
</protein>
<evidence type="ECO:0000313" key="1">
    <source>
        <dbReference type="EMBL" id="GJE86473.1"/>
    </source>
</evidence>
<dbReference type="Proteomes" id="UP000703269">
    <property type="component" value="Unassembled WGS sequence"/>
</dbReference>
<dbReference type="PANTHER" id="PTHR33835:SF1">
    <property type="entry name" value="METALLO-BETA-LACTAMASE DOMAIN-CONTAINING PROTEIN"/>
    <property type="match status" value="1"/>
</dbReference>
<dbReference type="InterPro" id="IPR025638">
    <property type="entry name" value="DUF4336"/>
</dbReference>
<dbReference type="InterPro" id="IPR036866">
    <property type="entry name" value="RibonucZ/Hydroxyglut_hydro"/>
</dbReference>
<gene>
    <name evidence="1" type="ORF">PsYK624_025530</name>
</gene>
<dbReference type="Gene3D" id="3.60.15.10">
    <property type="entry name" value="Ribonuclease Z/Hydroxyacylglutathione hydrolase-like"/>
    <property type="match status" value="1"/>
</dbReference>